<evidence type="ECO:0000313" key="4">
    <source>
        <dbReference type="Proteomes" id="UP000613160"/>
    </source>
</evidence>
<accession>A0A916Y2Z2</accession>
<proteinExistence type="predicted"/>
<evidence type="ECO:0000313" key="3">
    <source>
        <dbReference type="EMBL" id="GGD27190.1"/>
    </source>
</evidence>
<dbReference type="AlphaFoldDB" id="A0A916Y2Z2"/>
<keyword evidence="4" id="KW-1185">Reference proteome</keyword>
<dbReference type="EMBL" id="BMJJ01000008">
    <property type="protein sequence ID" value="GGD27190.1"/>
    <property type="molecule type" value="Genomic_DNA"/>
</dbReference>
<evidence type="ECO:0000259" key="2">
    <source>
        <dbReference type="Pfam" id="PF13778"/>
    </source>
</evidence>
<evidence type="ECO:0000256" key="1">
    <source>
        <dbReference type="ARBA" id="ARBA00022729"/>
    </source>
</evidence>
<dbReference type="Proteomes" id="UP000613160">
    <property type="component" value="Unassembled WGS sequence"/>
</dbReference>
<comment type="caution">
    <text evidence="3">The sequence shown here is derived from an EMBL/GenBank/DDBJ whole genome shotgun (WGS) entry which is preliminary data.</text>
</comment>
<dbReference type="Pfam" id="PF13778">
    <property type="entry name" value="DUF4174"/>
    <property type="match status" value="1"/>
</dbReference>
<keyword evidence="1" id="KW-0732">Signal</keyword>
<name>A0A916Y2Z2_9HYPH</name>
<dbReference type="InterPro" id="IPR025232">
    <property type="entry name" value="DUF4174"/>
</dbReference>
<feature type="domain" description="DUF4174" evidence="2">
    <location>
        <begin position="14"/>
        <end position="128"/>
    </location>
</feature>
<gene>
    <name evidence="3" type="ORF">GCM10011335_32810</name>
</gene>
<reference evidence="3" key="1">
    <citation type="journal article" date="2014" name="Int. J. Syst. Evol. Microbiol.">
        <title>Complete genome sequence of Corynebacterium casei LMG S-19264T (=DSM 44701T), isolated from a smear-ripened cheese.</title>
        <authorList>
            <consortium name="US DOE Joint Genome Institute (JGI-PGF)"/>
            <person name="Walter F."/>
            <person name="Albersmeier A."/>
            <person name="Kalinowski J."/>
            <person name="Ruckert C."/>
        </authorList>
    </citation>
    <scope>NUCLEOTIDE SEQUENCE</scope>
    <source>
        <strain evidence="3">CGMCC 1.15493</strain>
    </source>
</reference>
<reference evidence="3" key="2">
    <citation type="submission" date="2020-09" db="EMBL/GenBank/DDBJ databases">
        <authorList>
            <person name="Sun Q."/>
            <person name="Zhou Y."/>
        </authorList>
    </citation>
    <scope>NUCLEOTIDE SEQUENCE</scope>
    <source>
        <strain evidence="3">CGMCC 1.15493</strain>
    </source>
</reference>
<organism evidence="3 4">
    <name type="scientific">Aureimonas glaciei</name>
    <dbReference type="NCBI Taxonomy" id="1776957"/>
    <lineage>
        <taxon>Bacteria</taxon>
        <taxon>Pseudomonadati</taxon>
        <taxon>Pseudomonadota</taxon>
        <taxon>Alphaproteobacteria</taxon>
        <taxon>Hyphomicrobiales</taxon>
        <taxon>Aurantimonadaceae</taxon>
        <taxon>Aureimonas</taxon>
    </lineage>
</organism>
<sequence length="132" mass="13887">MGALAMPQPGSAGPLDALRWEKRAFVVFARDKAAAARQLAALPARGLVERDMVVLLVSGEGAVKASGAAMDETPSSEALRRQFEVAPDVPFVALLVGKDGGVKVRETAPISAAALFGLIDGMPMRQQEMRSQ</sequence>
<protein>
    <recommendedName>
        <fullName evidence="2">DUF4174 domain-containing protein</fullName>
    </recommendedName>
</protein>